<feature type="transmembrane region" description="Helical" evidence="1">
    <location>
        <begin position="81"/>
        <end position="100"/>
    </location>
</feature>
<sequence>MQPRTLQWQFVTFVRILFAIHLIYSGGAYIFFGWVPSAFFNPASPVGRFMVELDTIGLYPLVKYLEFTLGLLALADRFTPLVAVMEFPITVMIAYLNIFVEGAIAPRHYYTGVQELAINVAVLMGYGAYYRSMLSARNAPRWLWQAPDSPSPAAEQPAGQLSIWLIFAALMAVVLAASWFLGSADRRLPPRDWLPPVLSFVAMLALQRFARPAAERGA</sequence>
<evidence type="ECO:0000256" key="1">
    <source>
        <dbReference type="SAM" id="Phobius"/>
    </source>
</evidence>
<feature type="transmembrane region" description="Helical" evidence="1">
    <location>
        <begin position="161"/>
        <end position="181"/>
    </location>
</feature>
<dbReference type="EMBL" id="JBBHJY010000013">
    <property type="protein sequence ID" value="MEJ6012040.1"/>
    <property type="molecule type" value="Genomic_DNA"/>
</dbReference>
<organism evidence="2 3">
    <name type="scientific">Novosphingobium aquae</name>
    <dbReference type="NCBI Taxonomy" id="3133435"/>
    <lineage>
        <taxon>Bacteria</taxon>
        <taxon>Pseudomonadati</taxon>
        <taxon>Pseudomonadota</taxon>
        <taxon>Alphaproteobacteria</taxon>
        <taxon>Sphingomonadales</taxon>
        <taxon>Sphingomonadaceae</taxon>
        <taxon>Novosphingobium</taxon>
    </lineage>
</organism>
<keyword evidence="1" id="KW-0812">Transmembrane</keyword>
<evidence type="ECO:0000313" key="2">
    <source>
        <dbReference type="EMBL" id="MEJ6012040.1"/>
    </source>
</evidence>
<dbReference type="RefSeq" id="WP_339969848.1">
    <property type="nucleotide sequence ID" value="NZ_JBBHJY010000013.1"/>
</dbReference>
<keyword evidence="1" id="KW-0472">Membrane</keyword>
<name>A0ABU8SDW8_9SPHN</name>
<evidence type="ECO:0000313" key="3">
    <source>
        <dbReference type="Proteomes" id="UP001379235"/>
    </source>
</evidence>
<dbReference type="Proteomes" id="UP001379235">
    <property type="component" value="Unassembled WGS sequence"/>
</dbReference>
<reference evidence="2 3" key="1">
    <citation type="submission" date="2024-03" db="EMBL/GenBank/DDBJ databases">
        <authorList>
            <person name="Jo J.-H."/>
        </authorList>
    </citation>
    <scope>NUCLEOTIDE SEQUENCE [LARGE SCALE GENOMIC DNA]</scope>
    <source>
        <strain evidence="2 3">AS3R-12</strain>
    </source>
</reference>
<proteinExistence type="predicted"/>
<gene>
    <name evidence="2" type="ORF">WG900_19215</name>
</gene>
<evidence type="ECO:0008006" key="4">
    <source>
        <dbReference type="Google" id="ProtNLM"/>
    </source>
</evidence>
<accession>A0ABU8SDW8</accession>
<feature type="transmembrane region" description="Helical" evidence="1">
    <location>
        <begin position="112"/>
        <end position="130"/>
    </location>
</feature>
<feature type="transmembrane region" description="Helical" evidence="1">
    <location>
        <begin position="12"/>
        <end position="36"/>
    </location>
</feature>
<keyword evidence="3" id="KW-1185">Reference proteome</keyword>
<protein>
    <recommendedName>
        <fullName evidence="4">DoxX family protein</fullName>
    </recommendedName>
</protein>
<keyword evidence="1" id="KW-1133">Transmembrane helix</keyword>
<comment type="caution">
    <text evidence="2">The sequence shown here is derived from an EMBL/GenBank/DDBJ whole genome shotgun (WGS) entry which is preliminary data.</text>
</comment>